<sequence>MAALPAPSESAWAGLSALLLDFDGVIIDTEYAHYAAWREAFREHGLWLATDTWAAHWASGRGPSAQPKTSFTDVLAARLGRRLDDPAAVTGQVRERYVALREVLPLRPGIAAWLTDAARHGVRCAVVTDGEQEYVMTVLRKFGLADTVTDVVGRKPGRAPKPEPDGYLAALADLGMEAEKTVAVEDSPHGIAAARAAGLRVLVTPNKVSTTLLAPIADAVIVDPRLVPLGRALALLETGLPATPPTAPPAATRIRSCLAGIGLGDALGKIIDKRTRAELDPETHNALDAFATGEAPPSVFTGRITDDTVLTLAFAASITTHGHAHRDALEAELRRINPNGGRQIYKLRASDTPFHVAADGDTNGCVPRSAAIAFLHTPDTLGELCYDTLKSATLTHSAPDAVMSALLFALSVSHAIAGHPPQAAGHAIRTNLSSLIRMAGGGRDAAEAVLAHSRPLPVATYIDHLDETLGFDVRARSSAISGICLGLSGIPPRDFLPVLLRRPRTGDLDSVAAIACGLAYAFAPQDLPEAWITRVEQYADTSLEQIALGLAELRPGR</sequence>
<comment type="cofactor">
    <cofactor evidence="1">
        <name>Mg(2+)</name>
        <dbReference type="ChEBI" id="CHEBI:18420"/>
    </cofactor>
</comment>
<accession>A0ABV5P5D0</accession>
<reference evidence="5 6" key="1">
    <citation type="submission" date="2024-09" db="EMBL/GenBank/DDBJ databases">
        <authorList>
            <person name="Sun Q."/>
            <person name="Mori K."/>
        </authorList>
    </citation>
    <scope>NUCLEOTIDE SEQUENCE [LARGE SCALE GENOMIC DNA]</scope>
    <source>
        <strain evidence="5 6">JCM 4362</strain>
    </source>
</reference>
<dbReference type="InterPro" id="IPR051600">
    <property type="entry name" value="Beta-PGM-like"/>
</dbReference>
<dbReference type="Pfam" id="PF00702">
    <property type="entry name" value="Hydrolase"/>
    <property type="match status" value="1"/>
</dbReference>
<dbReference type="Gene3D" id="3.40.50.1000">
    <property type="entry name" value="HAD superfamily/HAD-like"/>
    <property type="match status" value="1"/>
</dbReference>
<dbReference type="InterPro" id="IPR023198">
    <property type="entry name" value="PGP-like_dom2"/>
</dbReference>
<evidence type="ECO:0000256" key="1">
    <source>
        <dbReference type="ARBA" id="ARBA00001946"/>
    </source>
</evidence>
<dbReference type="RefSeq" id="WP_345227950.1">
    <property type="nucleotide sequence ID" value="NZ_BAAAXE010000014.1"/>
</dbReference>
<gene>
    <name evidence="5" type="ORF">ACFFTU_00310</name>
</gene>
<dbReference type="InterPro" id="IPR005502">
    <property type="entry name" value="Ribosyl_crysJ1"/>
</dbReference>
<dbReference type="InterPro" id="IPR023214">
    <property type="entry name" value="HAD_sf"/>
</dbReference>
<dbReference type="SFLD" id="SFLDS00003">
    <property type="entry name" value="Haloacid_Dehalogenase"/>
    <property type="match status" value="1"/>
</dbReference>
<evidence type="ECO:0000313" key="5">
    <source>
        <dbReference type="EMBL" id="MFB9518410.1"/>
    </source>
</evidence>
<dbReference type="Pfam" id="PF03747">
    <property type="entry name" value="ADP_ribosyl_GH"/>
    <property type="match status" value="1"/>
</dbReference>
<comment type="similarity">
    <text evidence="2">Belongs to the HAD-like hydrolase superfamily. CbbY/CbbZ/Gph/YieH family.</text>
</comment>
<keyword evidence="3" id="KW-0479">Metal-binding</keyword>
<evidence type="ECO:0000256" key="4">
    <source>
        <dbReference type="ARBA" id="ARBA00022842"/>
    </source>
</evidence>
<keyword evidence="4" id="KW-0460">Magnesium</keyword>
<dbReference type="InterPro" id="IPR036412">
    <property type="entry name" value="HAD-like_sf"/>
</dbReference>
<evidence type="ECO:0000313" key="6">
    <source>
        <dbReference type="Proteomes" id="UP001589718"/>
    </source>
</evidence>
<protein>
    <submittedName>
        <fullName evidence="5">HAD-IA family hydrolase</fullName>
    </submittedName>
</protein>
<evidence type="ECO:0000256" key="3">
    <source>
        <dbReference type="ARBA" id="ARBA00022723"/>
    </source>
</evidence>
<dbReference type="PANTHER" id="PTHR46193:SF21">
    <property type="entry name" value="SLL1138 PROTEIN"/>
    <property type="match status" value="1"/>
</dbReference>
<dbReference type="NCBIfam" id="TIGR01509">
    <property type="entry name" value="HAD-SF-IA-v3"/>
    <property type="match status" value="1"/>
</dbReference>
<evidence type="ECO:0000256" key="2">
    <source>
        <dbReference type="ARBA" id="ARBA00006171"/>
    </source>
</evidence>
<dbReference type="InterPro" id="IPR036705">
    <property type="entry name" value="Ribosyl_crysJ1_sf"/>
</dbReference>
<organism evidence="5 6">
    <name type="scientific">Streptomyces cremeus</name>
    <dbReference type="NCBI Taxonomy" id="66881"/>
    <lineage>
        <taxon>Bacteria</taxon>
        <taxon>Bacillati</taxon>
        <taxon>Actinomycetota</taxon>
        <taxon>Actinomycetes</taxon>
        <taxon>Kitasatosporales</taxon>
        <taxon>Streptomycetaceae</taxon>
        <taxon>Streptomyces</taxon>
    </lineage>
</organism>
<name>A0ABV5P5D0_STRCM</name>
<dbReference type="PANTHER" id="PTHR46193">
    <property type="entry name" value="6-PHOSPHOGLUCONATE PHOSPHATASE"/>
    <property type="match status" value="1"/>
</dbReference>
<comment type="caution">
    <text evidence="5">The sequence shown here is derived from an EMBL/GenBank/DDBJ whole genome shotgun (WGS) entry which is preliminary data.</text>
</comment>
<keyword evidence="6" id="KW-1185">Reference proteome</keyword>
<dbReference type="Proteomes" id="UP001589718">
    <property type="component" value="Unassembled WGS sequence"/>
</dbReference>
<dbReference type="InterPro" id="IPR006439">
    <property type="entry name" value="HAD-SF_hydro_IA"/>
</dbReference>
<dbReference type="GO" id="GO:0016787">
    <property type="term" value="F:hydrolase activity"/>
    <property type="evidence" value="ECO:0007669"/>
    <property type="project" value="UniProtKB-KW"/>
</dbReference>
<proteinExistence type="inferred from homology"/>
<keyword evidence="5" id="KW-0378">Hydrolase</keyword>
<dbReference type="SUPFAM" id="SSF56784">
    <property type="entry name" value="HAD-like"/>
    <property type="match status" value="1"/>
</dbReference>
<dbReference type="Gene3D" id="1.10.4080.10">
    <property type="entry name" value="ADP-ribosylation/Crystallin J1"/>
    <property type="match status" value="1"/>
</dbReference>
<dbReference type="Gene3D" id="1.10.150.240">
    <property type="entry name" value="Putative phosphatase, domain 2"/>
    <property type="match status" value="1"/>
</dbReference>
<dbReference type="SUPFAM" id="SSF101478">
    <property type="entry name" value="ADP-ribosylglycohydrolase"/>
    <property type="match status" value="1"/>
</dbReference>
<dbReference type="SFLD" id="SFLDG01129">
    <property type="entry name" value="C1.5:_HAD__Beta-PGM__Phosphata"/>
    <property type="match status" value="1"/>
</dbReference>
<dbReference type="EMBL" id="JBHMCR010000001">
    <property type="protein sequence ID" value="MFB9518410.1"/>
    <property type="molecule type" value="Genomic_DNA"/>
</dbReference>